<reference evidence="2 3" key="1">
    <citation type="submission" date="2018-08" db="EMBL/GenBank/DDBJ databases">
        <title>A genome reference for cultivated species of the human gut microbiota.</title>
        <authorList>
            <person name="Zou Y."/>
            <person name="Xue W."/>
            <person name="Luo G."/>
        </authorList>
    </citation>
    <scope>NUCLEOTIDE SEQUENCE [LARGE SCALE GENOMIC DNA]</scope>
    <source>
        <strain evidence="2 3">OF02-6LB</strain>
    </source>
</reference>
<feature type="region of interest" description="Disordered" evidence="1">
    <location>
        <begin position="359"/>
        <end position="385"/>
    </location>
</feature>
<proteinExistence type="predicted"/>
<dbReference type="AlphaFoldDB" id="A0A413MMU4"/>
<evidence type="ECO:0000313" key="3">
    <source>
        <dbReference type="Proteomes" id="UP000284431"/>
    </source>
</evidence>
<evidence type="ECO:0000313" key="2">
    <source>
        <dbReference type="EMBL" id="RGY21656.1"/>
    </source>
</evidence>
<gene>
    <name evidence="2" type="ORF">DXA49_20985</name>
</gene>
<organism evidence="2 3">
    <name type="scientific">Bacteroides caccae</name>
    <dbReference type="NCBI Taxonomy" id="47678"/>
    <lineage>
        <taxon>Bacteria</taxon>
        <taxon>Pseudomonadati</taxon>
        <taxon>Bacteroidota</taxon>
        <taxon>Bacteroidia</taxon>
        <taxon>Bacteroidales</taxon>
        <taxon>Bacteroidaceae</taxon>
        <taxon>Bacteroides</taxon>
    </lineage>
</organism>
<evidence type="ECO:0000256" key="1">
    <source>
        <dbReference type="SAM" id="MobiDB-lite"/>
    </source>
</evidence>
<accession>A0A413MMU4</accession>
<dbReference type="Proteomes" id="UP000284431">
    <property type="component" value="Unassembled WGS sequence"/>
</dbReference>
<feature type="compositionally biased region" description="Basic and acidic residues" evidence="1">
    <location>
        <begin position="359"/>
        <end position="377"/>
    </location>
</feature>
<dbReference type="EMBL" id="QSCS01000050">
    <property type="protein sequence ID" value="RGY21656.1"/>
    <property type="molecule type" value="Genomic_DNA"/>
</dbReference>
<comment type="caution">
    <text evidence="2">The sequence shown here is derived from an EMBL/GenBank/DDBJ whole genome shotgun (WGS) entry which is preliminary data.</text>
</comment>
<sequence length="385" mass="45049">MGLSERISGWLQRRKEAVHRQRIYRASAYFGSLLKHGEADAVAVRRCVEDYKDFPEMTKRQVELLLEHGSLYSIRQAGRPEWQAVIETLAGTCYGRQTLDGTRHSVAEEAENPLSLLFARYEVLREGYENRRYKPLLPTSEIQARRNEAHRLLNYRMRESDLAALKDLALKGKRPEDSVILRHGLETGYRELDGLQRQWREERIDDDYPGMEQTERQMDAGRGSLMRQAAALYEEKLAGRLPGDYLEAVSDERRMLRELARNGWSERVEIPRETLVKYGLAEVFSEIASLRWNYHLSQDNGDLSREYPAAAIDRHSRTIREQAAREAEKLEKRLFLTGAGRKGHAIVLRTDSRIRPEDLFRREQKNRRQVDDTEQRKPVRRVRKF</sequence>
<protein>
    <submittedName>
        <fullName evidence="2">Uncharacterized protein</fullName>
    </submittedName>
</protein>
<name>A0A413MMU4_9BACE</name>